<evidence type="ECO:0000259" key="9">
    <source>
        <dbReference type="Pfam" id="PF00082"/>
    </source>
</evidence>
<dbReference type="InterPro" id="IPR015500">
    <property type="entry name" value="Peptidase_S8_subtilisin-rel"/>
</dbReference>
<feature type="active site" description="Charge relay system" evidence="6">
    <location>
        <position position="175"/>
    </location>
</feature>
<dbReference type="PROSITE" id="PS00136">
    <property type="entry name" value="SUBTILASE_ASP"/>
    <property type="match status" value="1"/>
</dbReference>
<reference evidence="12" key="1">
    <citation type="journal article" date="2012" name="Nat. Genet.">
        <title>Lifestyle transitions in plant pathogenic Colletotrichum fungi deciphered by genome and transcriptome analyses.</title>
        <authorList>
            <person name="O'Connell R.J."/>
            <person name="Thon M.R."/>
            <person name="Hacquard S."/>
            <person name="Amyotte S.G."/>
            <person name="Kleemann J."/>
            <person name="Torres M.F."/>
            <person name="Damm U."/>
            <person name="Buiate E.A."/>
            <person name="Epstein L."/>
            <person name="Alkan N."/>
            <person name="Altmueller J."/>
            <person name="Alvarado-Balderrama L."/>
            <person name="Bauser C.A."/>
            <person name="Becker C."/>
            <person name="Birren B.W."/>
            <person name="Chen Z."/>
            <person name="Choi J."/>
            <person name="Crouch J.A."/>
            <person name="Duvick J.P."/>
            <person name="Farman M.A."/>
            <person name="Gan P."/>
            <person name="Heiman D."/>
            <person name="Henrissat B."/>
            <person name="Howard R.J."/>
            <person name="Kabbage M."/>
            <person name="Koch C."/>
            <person name="Kracher B."/>
            <person name="Kubo Y."/>
            <person name="Law A.D."/>
            <person name="Lebrun M.-H."/>
            <person name="Lee Y.-H."/>
            <person name="Miyara I."/>
            <person name="Moore N."/>
            <person name="Neumann U."/>
            <person name="Nordstroem K."/>
            <person name="Panaccione D.G."/>
            <person name="Panstruga R."/>
            <person name="Place M."/>
            <person name="Proctor R.H."/>
            <person name="Prusky D."/>
            <person name="Rech G."/>
            <person name="Reinhardt R."/>
            <person name="Rollins J.A."/>
            <person name="Rounsley S."/>
            <person name="Schardl C.L."/>
            <person name="Schwartz D.C."/>
            <person name="Shenoy N."/>
            <person name="Shirasu K."/>
            <person name="Sikhakolli U.R."/>
            <person name="Stueber K."/>
            <person name="Sukno S.A."/>
            <person name="Sweigard J.A."/>
            <person name="Takano Y."/>
            <person name="Takahara H."/>
            <person name="Trail F."/>
            <person name="van der Does H.C."/>
            <person name="Voll L.M."/>
            <person name="Will I."/>
            <person name="Young S."/>
            <person name="Zeng Q."/>
            <person name="Zhang J."/>
            <person name="Zhou S."/>
            <person name="Dickman M.B."/>
            <person name="Schulze-Lefert P."/>
            <person name="Ver Loren van Themaat E."/>
            <person name="Ma L.-J."/>
            <person name="Vaillancourt L.J."/>
        </authorList>
    </citation>
    <scope>NUCLEOTIDE SEQUENCE [LARGE SCALE GENOMIC DNA]</scope>
    <source>
        <strain evidence="12">M1.001 / M2 / FGSC 10212</strain>
    </source>
</reference>
<dbReference type="HOGENOM" id="CLU_003559_2_1_1"/>
<evidence type="ECO:0000256" key="3">
    <source>
        <dbReference type="ARBA" id="ARBA00022729"/>
    </source>
</evidence>
<evidence type="ECO:0000256" key="8">
    <source>
        <dbReference type="SAM" id="MobiDB-lite"/>
    </source>
</evidence>
<feature type="domain" description="Peptidase S8/S53" evidence="9">
    <location>
        <begin position="166"/>
        <end position="412"/>
    </location>
</feature>
<dbReference type="eggNOG" id="KOG4266">
    <property type="taxonomic scope" value="Eukaryota"/>
</dbReference>
<evidence type="ECO:0000256" key="5">
    <source>
        <dbReference type="ARBA" id="ARBA00022825"/>
    </source>
</evidence>
<protein>
    <submittedName>
        <fullName evidence="11">Subtilase</fullName>
    </submittedName>
</protein>
<sequence length="769" mass="82744">MSLSQPSEASITAESTTEPFGMWNRRMPNPEDTKMRAWDFAVVVSLAGATAAQQDVNLDESAVRFAKSYIVEYAVGTIGKRSSLASTDGVKVVRGFDSEVFNGASVETADLDLDDLLGLPDVVGVWPNVPVYLEPSAPVDADLQAAPSAVHTVTGVSKLHDQGILGDGVKIGVVDTGIWYNHYALGGGFGDGFKVAGGYDFVGDQLWPAVGYDKEPDADPVDMVGHGTHVAGIVAGKTGNFTGVAPESKLFAYKVMSRQGSTDSATLIEAFLTAYDDGMDIITCSIGGSSGWAEEAWALVASRLVEQGVVVTISAANSGSQGPFYSSSGSSGKNVLAIASADVPTVETTRASPFTSWGLLNDLSVKPDVAAPGGSIYSTYLDNRWITMSGTSMSCPYVAGVAALYIAAHGGRQVHGKGFALALRKQIIASALPLRYHQDGYTELYAAVPQVGNGLVDAFKLLYSNTTLDFEPIALNDTRHFNRYHDITVKNGGAEDVSYRLSAQDVYGVETLFSNDAAQDRQIKLRDDLVPQKLAVEVGLPREFVLKPGETKTVSIDFNNPETLGWKAAGLPLYSGRIIISGDNGENLSVPYAGVAADLKKELTPLFRNGFPYIESGAPVVTGKTSFTFNLGLDSQDFPKVYHNMIWGTRELRWDIFEAGWTERQWVYPPVAGEGGYVGSGAYWIGSGQTPFFDQSRWDPDETLSYPKVNQGRSNSNYQNWWFGKLANGSQIAIGNYTLRYAALRPFGNPSHSDDWATFTTPMEVLGQY</sequence>
<dbReference type="PROSITE" id="PS00138">
    <property type="entry name" value="SUBTILASE_SER"/>
    <property type="match status" value="1"/>
</dbReference>
<evidence type="ECO:0000256" key="1">
    <source>
        <dbReference type="ARBA" id="ARBA00011073"/>
    </source>
</evidence>
<evidence type="ECO:0000256" key="4">
    <source>
        <dbReference type="ARBA" id="ARBA00022801"/>
    </source>
</evidence>
<dbReference type="VEuPathDB" id="FungiDB:GLRG_11593"/>
<dbReference type="SUPFAM" id="SSF52743">
    <property type="entry name" value="Subtilisin-like"/>
    <property type="match status" value="1"/>
</dbReference>
<gene>
    <name evidence="11" type="ORF">GLRG_11593</name>
</gene>
<comment type="similarity">
    <text evidence="1 6 7">Belongs to the peptidase S8 family.</text>
</comment>
<dbReference type="InterPro" id="IPR023828">
    <property type="entry name" value="Peptidase_S8_Ser-AS"/>
</dbReference>
<feature type="active site" description="Charge relay system" evidence="6">
    <location>
        <position position="392"/>
    </location>
</feature>
<dbReference type="PROSITE" id="PS00137">
    <property type="entry name" value="SUBTILASE_HIS"/>
    <property type="match status" value="1"/>
</dbReference>
<evidence type="ECO:0000313" key="11">
    <source>
        <dbReference type="EMBL" id="EFQ36448.1"/>
    </source>
</evidence>
<name>E3R028_COLGM</name>
<dbReference type="PANTHER" id="PTHR43806">
    <property type="entry name" value="PEPTIDASE S8"/>
    <property type="match status" value="1"/>
</dbReference>
<dbReference type="PANTHER" id="PTHR43806:SF66">
    <property type="entry name" value="SERIN ENDOPEPTIDASE"/>
    <property type="match status" value="1"/>
</dbReference>
<dbReference type="InterPro" id="IPR010435">
    <property type="entry name" value="C5a/SBT2-like_Fn3"/>
</dbReference>
<feature type="region of interest" description="Disordered" evidence="8">
    <location>
        <begin position="1"/>
        <end position="28"/>
    </location>
</feature>
<dbReference type="GO" id="GO:0006508">
    <property type="term" value="P:proteolysis"/>
    <property type="evidence" value="ECO:0007669"/>
    <property type="project" value="UniProtKB-KW"/>
</dbReference>
<dbReference type="STRING" id="645133.E3R028"/>
<dbReference type="AlphaFoldDB" id="E3R028"/>
<accession>E3R028</accession>
<dbReference type="RefSeq" id="XP_008100468.1">
    <property type="nucleotide sequence ID" value="XM_008102277.1"/>
</dbReference>
<keyword evidence="3" id="KW-0732">Signal</keyword>
<dbReference type="InterPro" id="IPR050131">
    <property type="entry name" value="Peptidase_S8_subtilisin-like"/>
</dbReference>
<dbReference type="GO" id="GO:0016020">
    <property type="term" value="C:membrane"/>
    <property type="evidence" value="ECO:0007669"/>
    <property type="project" value="InterPro"/>
</dbReference>
<evidence type="ECO:0000256" key="2">
    <source>
        <dbReference type="ARBA" id="ARBA00022670"/>
    </source>
</evidence>
<dbReference type="Gene3D" id="2.60.40.10">
    <property type="entry name" value="Immunoglobulins"/>
    <property type="match status" value="1"/>
</dbReference>
<dbReference type="GeneID" id="24416957"/>
<dbReference type="InterPro" id="IPR000209">
    <property type="entry name" value="Peptidase_S8/S53_dom"/>
</dbReference>
<dbReference type="CDD" id="cd07489">
    <property type="entry name" value="Peptidases_S8_5"/>
    <property type="match status" value="1"/>
</dbReference>
<dbReference type="InterPro" id="IPR034187">
    <property type="entry name" value="Peptidases_S8_5"/>
</dbReference>
<feature type="active site" description="Charge relay system" evidence="6">
    <location>
        <position position="226"/>
    </location>
</feature>
<evidence type="ECO:0000256" key="6">
    <source>
        <dbReference type="PROSITE-ProRule" id="PRU01240"/>
    </source>
</evidence>
<keyword evidence="5 6" id="KW-0720">Serine protease</keyword>
<dbReference type="PRINTS" id="PR00723">
    <property type="entry name" value="SUBTILISIN"/>
</dbReference>
<dbReference type="InterPro" id="IPR013783">
    <property type="entry name" value="Ig-like_fold"/>
</dbReference>
<proteinExistence type="inferred from homology"/>
<dbReference type="Pfam" id="PF06280">
    <property type="entry name" value="fn3_5"/>
    <property type="match status" value="1"/>
</dbReference>
<evidence type="ECO:0000256" key="7">
    <source>
        <dbReference type="RuleBase" id="RU003355"/>
    </source>
</evidence>
<keyword evidence="12" id="KW-1185">Reference proteome</keyword>
<feature type="domain" description="C5a peptidase/Subtilisin-like protease SBT2-like Fn3-like" evidence="10">
    <location>
        <begin position="473"/>
        <end position="592"/>
    </location>
</feature>
<organism evidence="12">
    <name type="scientific">Colletotrichum graminicola (strain M1.001 / M2 / FGSC 10212)</name>
    <name type="common">Maize anthracnose fungus</name>
    <name type="synonym">Glomerella graminicola</name>
    <dbReference type="NCBI Taxonomy" id="645133"/>
    <lineage>
        <taxon>Eukaryota</taxon>
        <taxon>Fungi</taxon>
        <taxon>Dikarya</taxon>
        <taxon>Ascomycota</taxon>
        <taxon>Pezizomycotina</taxon>
        <taxon>Sordariomycetes</taxon>
        <taxon>Hypocreomycetidae</taxon>
        <taxon>Glomerellales</taxon>
        <taxon>Glomerellaceae</taxon>
        <taxon>Colletotrichum</taxon>
        <taxon>Colletotrichum graminicola species complex</taxon>
    </lineage>
</organism>
<dbReference type="GO" id="GO:0004252">
    <property type="term" value="F:serine-type endopeptidase activity"/>
    <property type="evidence" value="ECO:0007669"/>
    <property type="project" value="UniProtKB-UniRule"/>
</dbReference>
<dbReference type="Gene3D" id="3.40.50.200">
    <property type="entry name" value="Peptidase S8/S53 domain"/>
    <property type="match status" value="1"/>
</dbReference>
<dbReference type="InterPro" id="IPR022398">
    <property type="entry name" value="Peptidase_S8_His-AS"/>
</dbReference>
<dbReference type="EMBL" id="GG697425">
    <property type="protein sequence ID" value="EFQ36448.1"/>
    <property type="molecule type" value="Genomic_DNA"/>
</dbReference>
<dbReference type="OrthoDB" id="10256524at2759"/>
<dbReference type="InterPro" id="IPR023827">
    <property type="entry name" value="Peptidase_S8_Asp-AS"/>
</dbReference>
<keyword evidence="4 6" id="KW-0378">Hydrolase</keyword>
<dbReference type="Pfam" id="PF00082">
    <property type="entry name" value="Peptidase_S8"/>
    <property type="match status" value="1"/>
</dbReference>
<dbReference type="Proteomes" id="UP000008782">
    <property type="component" value="Unassembled WGS sequence"/>
</dbReference>
<feature type="compositionally biased region" description="Polar residues" evidence="8">
    <location>
        <begin position="1"/>
        <end position="18"/>
    </location>
</feature>
<dbReference type="InterPro" id="IPR036852">
    <property type="entry name" value="Peptidase_S8/S53_dom_sf"/>
</dbReference>
<keyword evidence="2 6" id="KW-0645">Protease</keyword>
<evidence type="ECO:0000259" key="10">
    <source>
        <dbReference type="Pfam" id="PF06280"/>
    </source>
</evidence>
<evidence type="ECO:0000313" key="12">
    <source>
        <dbReference type="Proteomes" id="UP000008782"/>
    </source>
</evidence>
<dbReference type="PROSITE" id="PS51892">
    <property type="entry name" value="SUBTILASE"/>
    <property type="match status" value="1"/>
</dbReference>